<evidence type="ECO:0000256" key="2">
    <source>
        <dbReference type="SAM" id="SignalP"/>
    </source>
</evidence>
<keyword evidence="1" id="KW-0472">Membrane</keyword>
<keyword evidence="2" id="KW-0732">Signal</keyword>
<keyword evidence="4" id="KW-1185">Reference proteome</keyword>
<dbReference type="Proteomes" id="UP001219933">
    <property type="component" value="Chromosome 6"/>
</dbReference>
<feature type="chain" id="PRO_5042120673" evidence="2">
    <location>
        <begin position="19"/>
        <end position="171"/>
    </location>
</feature>
<evidence type="ECO:0000256" key="1">
    <source>
        <dbReference type="SAM" id="Phobius"/>
    </source>
</evidence>
<keyword evidence="1" id="KW-0812">Transmembrane</keyword>
<protein>
    <submittedName>
        <fullName evidence="3">Uncharacterized protein</fullName>
    </submittedName>
</protein>
<feature type="transmembrane region" description="Helical" evidence="1">
    <location>
        <begin position="152"/>
        <end position="170"/>
    </location>
</feature>
<reference evidence="3" key="1">
    <citation type="submission" date="2023-03" db="EMBL/GenBank/DDBJ databases">
        <title>Mating type loci evolution in Malassezia.</title>
        <authorList>
            <person name="Coelho M.A."/>
        </authorList>
    </citation>
    <scope>NUCLEOTIDE SEQUENCE</scope>
    <source>
        <strain evidence="3">CBS 11721</strain>
    </source>
</reference>
<keyword evidence="1" id="KW-1133">Transmembrane helix</keyword>
<sequence length="171" mass="17870">MVRLAYASIIALIGAAYAQSQSGATSSFPTITQPTTINNGQSACVQYGDCTTLPSSNTYKTETQYSPITSPASTSVPHLSNAEQSQSYIGSFAAQGASQAYATGPKPQATTAVPPKTTVTYAHETVINGRTTTQVEVNQNDAAFVNHMPNMMVVYTFAVTAIASVAGTLFL</sequence>
<accession>A0AAF0J8K8</accession>
<name>A0AAF0J8K8_9BASI</name>
<evidence type="ECO:0000313" key="3">
    <source>
        <dbReference type="EMBL" id="WFD36959.1"/>
    </source>
</evidence>
<proteinExistence type="predicted"/>
<dbReference type="AlphaFoldDB" id="A0AAF0J8K8"/>
<evidence type="ECO:0000313" key="4">
    <source>
        <dbReference type="Proteomes" id="UP001219933"/>
    </source>
</evidence>
<feature type="signal peptide" evidence="2">
    <location>
        <begin position="1"/>
        <end position="18"/>
    </location>
</feature>
<dbReference type="EMBL" id="CP119882">
    <property type="protein sequence ID" value="WFD36959.1"/>
    <property type="molecule type" value="Genomic_DNA"/>
</dbReference>
<organism evidence="3 4">
    <name type="scientific">Malassezia cuniculi</name>
    <dbReference type="NCBI Taxonomy" id="948313"/>
    <lineage>
        <taxon>Eukaryota</taxon>
        <taxon>Fungi</taxon>
        <taxon>Dikarya</taxon>
        <taxon>Basidiomycota</taxon>
        <taxon>Ustilaginomycotina</taxon>
        <taxon>Malasseziomycetes</taxon>
        <taxon>Malasseziales</taxon>
        <taxon>Malasseziaceae</taxon>
        <taxon>Malassezia</taxon>
    </lineage>
</organism>
<gene>
    <name evidence="3" type="ORF">MCUN1_003851</name>
</gene>